<comment type="caution">
    <text evidence="3">The sequence shown here is derived from an EMBL/GenBank/DDBJ whole genome shotgun (WGS) entry which is preliminary data.</text>
</comment>
<evidence type="ECO:0000313" key="4">
    <source>
        <dbReference type="Proteomes" id="UP000003179"/>
    </source>
</evidence>
<reference evidence="3" key="1">
    <citation type="submission" date="2010-08" db="EMBL/GenBank/DDBJ databases">
        <authorList>
            <person name="Weinstock G."/>
            <person name="Sodergren E."/>
            <person name="Clifton S."/>
            <person name="Fulton L."/>
            <person name="Fulton B."/>
            <person name="Courtney L."/>
            <person name="Fronick C."/>
            <person name="Harrison M."/>
            <person name="Strong C."/>
            <person name="Farmer C."/>
            <person name="Delahaunty K."/>
            <person name="Markovic C."/>
            <person name="Hall O."/>
            <person name="Minx P."/>
            <person name="Tomlinson C."/>
            <person name="Mitreva M."/>
            <person name="Hou S."/>
            <person name="Chen J."/>
            <person name="Wollam A."/>
            <person name="Pepin K.H."/>
            <person name="Johnson M."/>
            <person name="Bhonagiri V."/>
            <person name="Zhang X."/>
            <person name="Suruliraj S."/>
            <person name="Warren W."/>
            <person name="Chinwalla A."/>
            <person name="Mardis E.R."/>
            <person name="Wilson R.K."/>
        </authorList>
    </citation>
    <scope>NUCLEOTIDE SEQUENCE [LARGE SCALE GENOMIC DNA]</scope>
    <source>
        <strain evidence="3">HL044PA1</strain>
    </source>
</reference>
<organism evidence="3 4">
    <name type="scientific">Cutibacterium modestum HL044PA1</name>
    <dbReference type="NCBI Taxonomy" id="765109"/>
    <lineage>
        <taxon>Bacteria</taxon>
        <taxon>Bacillati</taxon>
        <taxon>Actinomycetota</taxon>
        <taxon>Actinomycetes</taxon>
        <taxon>Propionibacteriales</taxon>
        <taxon>Propionibacteriaceae</taxon>
        <taxon>Cutibacterium</taxon>
        <taxon>Cutibacterium modestum</taxon>
    </lineage>
</organism>
<evidence type="ECO:0008006" key="5">
    <source>
        <dbReference type="Google" id="ProtNLM"/>
    </source>
</evidence>
<name>A0ABN0C7R9_9ACTN</name>
<evidence type="ECO:0000313" key="3">
    <source>
        <dbReference type="EMBL" id="EFS93338.1"/>
    </source>
</evidence>
<sequence>MSPTYQFVRHPEDVRDSVRSTPIPLTCTIFVRVLAQTTQVVLLDELTSTLDLRHQEVIMARALRLARQGPLVLIVLHDLSFAARYNDRITVFHHGRHHVEGPSHDVLTTWR</sequence>
<keyword evidence="1" id="KW-0813">Transport</keyword>
<dbReference type="Proteomes" id="UP000003179">
    <property type="component" value="Unassembled WGS sequence"/>
</dbReference>
<evidence type="ECO:0000256" key="2">
    <source>
        <dbReference type="ARBA" id="ARBA00022967"/>
    </source>
</evidence>
<dbReference type="EMBL" id="ADZU01000011">
    <property type="protein sequence ID" value="EFS93338.1"/>
    <property type="molecule type" value="Genomic_DNA"/>
</dbReference>
<keyword evidence="4" id="KW-1185">Reference proteome</keyword>
<dbReference type="PANTHER" id="PTHR42794">
    <property type="entry name" value="HEMIN IMPORT ATP-BINDING PROTEIN HMUV"/>
    <property type="match status" value="1"/>
</dbReference>
<dbReference type="SUPFAM" id="SSF52540">
    <property type="entry name" value="P-loop containing nucleoside triphosphate hydrolases"/>
    <property type="match status" value="1"/>
</dbReference>
<proteinExistence type="predicted"/>
<dbReference type="PANTHER" id="PTHR42794:SF1">
    <property type="entry name" value="HEMIN IMPORT ATP-BINDING PROTEIN HMUV"/>
    <property type="match status" value="1"/>
</dbReference>
<accession>A0ABN0C7R9</accession>
<keyword evidence="2" id="KW-1278">Translocase</keyword>
<evidence type="ECO:0000256" key="1">
    <source>
        <dbReference type="ARBA" id="ARBA00022448"/>
    </source>
</evidence>
<dbReference type="Gene3D" id="3.40.50.300">
    <property type="entry name" value="P-loop containing nucleotide triphosphate hydrolases"/>
    <property type="match status" value="1"/>
</dbReference>
<gene>
    <name evidence="3" type="ORF">HMPREF9607_00551</name>
</gene>
<protein>
    <recommendedName>
        <fullName evidence="5">ABC transporter domain-containing protein</fullName>
    </recommendedName>
</protein>
<dbReference type="InterPro" id="IPR027417">
    <property type="entry name" value="P-loop_NTPase"/>
</dbReference>